<dbReference type="Pfam" id="PF01979">
    <property type="entry name" value="Amidohydro_1"/>
    <property type="match status" value="1"/>
</dbReference>
<dbReference type="PANTHER" id="PTHR43668">
    <property type="entry name" value="ALLANTOINASE"/>
    <property type="match status" value="1"/>
</dbReference>
<keyword evidence="12" id="KW-1185">Reference proteome</keyword>
<dbReference type="InterPro" id="IPR017593">
    <property type="entry name" value="Allantoinase"/>
</dbReference>
<dbReference type="GO" id="GO:0006145">
    <property type="term" value="P:purine nucleobase catabolic process"/>
    <property type="evidence" value="ECO:0007669"/>
    <property type="project" value="TreeGrafter"/>
</dbReference>
<dbReference type="GO" id="GO:0000256">
    <property type="term" value="P:allantoin catabolic process"/>
    <property type="evidence" value="ECO:0007669"/>
    <property type="project" value="InterPro"/>
</dbReference>
<dbReference type="Gene3D" id="3.20.20.140">
    <property type="entry name" value="Metal-dependent hydrolases"/>
    <property type="match status" value="1"/>
</dbReference>
<keyword evidence="8 11" id="KW-0378">Hydrolase</keyword>
<comment type="cofactor">
    <cofactor evidence="2">
        <name>Zn(2+)</name>
        <dbReference type="ChEBI" id="CHEBI:29105"/>
    </cofactor>
</comment>
<proteinExistence type="inferred from homology"/>
<dbReference type="GO" id="GO:0008270">
    <property type="term" value="F:zinc ion binding"/>
    <property type="evidence" value="ECO:0007669"/>
    <property type="project" value="InterPro"/>
</dbReference>
<evidence type="ECO:0000256" key="9">
    <source>
        <dbReference type="ARBA" id="ARBA00022833"/>
    </source>
</evidence>
<dbReference type="GO" id="GO:0050897">
    <property type="term" value="F:cobalt ion binding"/>
    <property type="evidence" value="ECO:0007669"/>
    <property type="project" value="InterPro"/>
</dbReference>
<dbReference type="PANTHER" id="PTHR43668:SF2">
    <property type="entry name" value="ALLANTOINASE"/>
    <property type="match status" value="1"/>
</dbReference>
<evidence type="ECO:0000256" key="3">
    <source>
        <dbReference type="ARBA" id="ARBA00004968"/>
    </source>
</evidence>
<accession>A0A9W8ATX8</accession>
<evidence type="ECO:0000256" key="7">
    <source>
        <dbReference type="ARBA" id="ARBA00022723"/>
    </source>
</evidence>
<dbReference type="InterPro" id="IPR002195">
    <property type="entry name" value="Dihydroorotase_CS"/>
</dbReference>
<dbReference type="PROSITE" id="PS01137">
    <property type="entry name" value="TATD_1"/>
    <property type="match status" value="1"/>
</dbReference>
<dbReference type="InterPro" id="IPR050138">
    <property type="entry name" value="DHOase/Allantoinase_Hydrolase"/>
</dbReference>
<evidence type="ECO:0000256" key="6">
    <source>
        <dbReference type="ARBA" id="ARBA00012863"/>
    </source>
</evidence>
<comment type="catalytic activity">
    <reaction evidence="1">
        <text>(S)-allantoin + H2O = allantoate + H(+)</text>
        <dbReference type="Rhea" id="RHEA:17029"/>
        <dbReference type="ChEBI" id="CHEBI:15377"/>
        <dbReference type="ChEBI" id="CHEBI:15378"/>
        <dbReference type="ChEBI" id="CHEBI:15678"/>
        <dbReference type="ChEBI" id="CHEBI:17536"/>
        <dbReference type="EC" id="3.5.2.5"/>
    </reaction>
</comment>
<dbReference type="NCBIfam" id="TIGR03178">
    <property type="entry name" value="allantoinase"/>
    <property type="match status" value="1"/>
</dbReference>
<dbReference type="FunFam" id="3.20.20.140:FF:000032">
    <property type="entry name" value="Allantoinase Dal1"/>
    <property type="match status" value="1"/>
</dbReference>
<evidence type="ECO:0000259" key="10">
    <source>
        <dbReference type="Pfam" id="PF01979"/>
    </source>
</evidence>
<organism evidence="11 12">
    <name type="scientific">Dispira parvispora</name>
    <dbReference type="NCBI Taxonomy" id="1520584"/>
    <lineage>
        <taxon>Eukaryota</taxon>
        <taxon>Fungi</taxon>
        <taxon>Fungi incertae sedis</taxon>
        <taxon>Zoopagomycota</taxon>
        <taxon>Kickxellomycotina</taxon>
        <taxon>Dimargaritomycetes</taxon>
        <taxon>Dimargaritales</taxon>
        <taxon>Dimargaritaceae</taxon>
        <taxon>Dispira</taxon>
    </lineage>
</organism>
<evidence type="ECO:0000256" key="1">
    <source>
        <dbReference type="ARBA" id="ARBA00001756"/>
    </source>
</evidence>
<dbReference type="EMBL" id="JANBPY010000889">
    <property type="protein sequence ID" value="KAJ1962981.1"/>
    <property type="molecule type" value="Genomic_DNA"/>
</dbReference>
<dbReference type="InterPro" id="IPR032466">
    <property type="entry name" value="Metal_Hydrolase"/>
</dbReference>
<evidence type="ECO:0000256" key="5">
    <source>
        <dbReference type="ARBA" id="ARBA00011881"/>
    </source>
</evidence>
<feature type="domain" description="Amidohydrolase-related" evidence="10">
    <location>
        <begin position="97"/>
        <end position="491"/>
    </location>
</feature>
<evidence type="ECO:0000256" key="8">
    <source>
        <dbReference type="ARBA" id="ARBA00022801"/>
    </source>
</evidence>
<dbReference type="Proteomes" id="UP001150925">
    <property type="component" value="Unassembled WGS sequence"/>
</dbReference>
<sequence length="548" mass="59598">MDFDANNNGIPATPDVLVITGQNVILTSQQSGPEPYTLVIAHGKIQAVYAGHTTLDQLPLKLADLTASKQLDWSNASALPLSHALTVGYWELGSLWLIPGIVDAHVHVNQPGRTLWEGMATATRAAAAGGCTTIVDMPLNSIPPTTTVANANAKLVSVRDSCWVDVALWGGLVPENQAELVPLVQWGVCGFKGFLIESGVDEFPMVQAKDVEGAMQVLESSGGRSVPLLFHAELASCMCSNPPVSQVSSKHDTTMDSQSPQEYTTFLDSRPPEMEVAAIQQVINWLQHHPTLRGHIVHLSAAEAIPLIQEAKTRGVNLTVETCFHYLALNAEEVPKGATQFKCCPPIRNASNREALWQALETGVIDMVVSDHSPSTPDLKCPEEGDFMKAWGGISSVQFGLPVLWTAARRRGHKLTKLVQWLCEKPATHVQLSQHKGHLAVGMDADMVVWDPHAAFSVSPSSIHFRYKQTPYMHHQLYGVVHHTLLRGQVVFTRNGLSWGDTSRIQAVVSPANEVAAAPIKILVCQTTTTSFGDIFTPKPFGRVIRHH</sequence>
<gene>
    <name evidence="11" type="primary">DAL1</name>
    <name evidence="11" type="ORF">IWQ62_003358</name>
</gene>
<comment type="subunit">
    <text evidence="5">Homotetramer.</text>
</comment>
<reference evidence="11" key="1">
    <citation type="submission" date="2022-07" db="EMBL/GenBank/DDBJ databases">
        <title>Phylogenomic reconstructions and comparative analyses of Kickxellomycotina fungi.</title>
        <authorList>
            <person name="Reynolds N.K."/>
            <person name="Stajich J.E."/>
            <person name="Barry K."/>
            <person name="Grigoriev I.V."/>
            <person name="Crous P."/>
            <person name="Smith M.E."/>
        </authorList>
    </citation>
    <scope>NUCLEOTIDE SEQUENCE</scope>
    <source>
        <strain evidence="11">RSA 1196</strain>
    </source>
</reference>
<name>A0A9W8ATX8_9FUNG</name>
<dbReference type="PROSITE" id="PS00482">
    <property type="entry name" value="DIHYDROOROTASE_1"/>
    <property type="match status" value="1"/>
</dbReference>
<comment type="caution">
    <text evidence="11">The sequence shown here is derived from an EMBL/GenBank/DDBJ whole genome shotgun (WGS) entry which is preliminary data.</text>
</comment>
<dbReference type="GO" id="GO:0004038">
    <property type="term" value="F:allantoinase activity"/>
    <property type="evidence" value="ECO:0007669"/>
    <property type="project" value="UniProtKB-EC"/>
</dbReference>
<dbReference type="SUPFAM" id="SSF51556">
    <property type="entry name" value="Metallo-dependent hydrolases"/>
    <property type="match status" value="1"/>
</dbReference>
<evidence type="ECO:0000313" key="12">
    <source>
        <dbReference type="Proteomes" id="UP001150925"/>
    </source>
</evidence>
<keyword evidence="9" id="KW-0862">Zinc</keyword>
<dbReference type="OrthoDB" id="1924787at2759"/>
<dbReference type="InterPro" id="IPR018228">
    <property type="entry name" value="DNase_TatD-rel_CS"/>
</dbReference>
<protein>
    <recommendedName>
        <fullName evidence="6">allantoinase</fullName>
        <ecNumber evidence="6">3.5.2.5</ecNumber>
    </recommendedName>
</protein>
<evidence type="ECO:0000313" key="11">
    <source>
        <dbReference type="EMBL" id="KAJ1962981.1"/>
    </source>
</evidence>
<dbReference type="InterPro" id="IPR006680">
    <property type="entry name" value="Amidohydro-rel"/>
</dbReference>
<comment type="similarity">
    <text evidence="4">Belongs to the metallo-dependent hydrolases superfamily. Allantoinase family.</text>
</comment>
<dbReference type="Gene3D" id="2.30.40.10">
    <property type="entry name" value="Urease, subunit C, domain 1"/>
    <property type="match status" value="1"/>
</dbReference>
<evidence type="ECO:0000256" key="4">
    <source>
        <dbReference type="ARBA" id="ARBA00010368"/>
    </source>
</evidence>
<keyword evidence="7" id="KW-0479">Metal-binding</keyword>
<dbReference type="SUPFAM" id="SSF51338">
    <property type="entry name" value="Composite domain of metallo-dependent hydrolases"/>
    <property type="match status" value="1"/>
</dbReference>
<dbReference type="EC" id="3.5.2.5" evidence="6"/>
<comment type="pathway">
    <text evidence="3">Nitrogen metabolism; (S)-allantoin degradation; allantoate from (S)-allantoin: step 1/1.</text>
</comment>
<dbReference type="InterPro" id="IPR011059">
    <property type="entry name" value="Metal-dep_hydrolase_composite"/>
</dbReference>
<dbReference type="AlphaFoldDB" id="A0A9W8ATX8"/>
<evidence type="ECO:0000256" key="2">
    <source>
        <dbReference type="ARBA" id="ARBA00001947"/>
    </source>
</evidence>
<dbReference type="GO" id="GO:0005737">
    <property type="term" value="C:cytoplasm"/>
    <property type="evidence" value="ECO:0007669"/>
    <property type="project" value="TreeGrafter"/>
</dbReference>